<evidence type="ECO:0000313" key="2">
    <source>
        <dbReference type="EMBL" id="EON97425.1"/>
    </source>
</evidence>
<dbReference type="Gene3D" id="1.20.1050.10">
    <property type="match status" value="1"/>
</dbReference>
<dbReference type="AlphaFoldDB" id="R8BDR0"/>
<evidence type="ECO:0000259" key="1">
    <source>
        <dbReference type="Pfam" id="PF22041"/>
    </source>
</evidence>
<dbReference type="EMBL" id="KB933264">
    <property type="protein sequence ID" value="EON97425.1"/>
    <property type="molecule type" value="Genomic_DNA"/>
</dbReference>
<organism evidence="2 3">
    <name type="scientific">Phaeoacremonium minimum (strain UCR-PA7)</name>
    <name type="common">Esca disease fungus</name>
    <name type="synonym">Togninia minima</name>
    <dbReference type="NCBI Taxonomy" id="1286976"/>
    <lineage>
        <taxon>Eukaryota</taxon>
        <taxon>Fungi</taxon>
        <taxon>Dikarya</taxon>
        <taxon>Ascomycota</taxon>
        <taxon>Pezizomycotina</taxon>
        <taxon>Sordariomycetes</taxon>
        <taxon>Sordariomycetidae</taxon>
        <taxon>Togniniales</taxon>
        <taxon>Togniniaceae</taxon>
        <taxon>Phaeoacremonium</taxon>
    </lineage>
</organism>
<protein>
    <submittedName>
        <fullName evidence="2">Putative glutathione s-transferase protein</fullName>
    </submittedName>
</protein>
<keyword evidence="2" id="KW-0808">Transferase</keyword>
<dbReference type="eggNOG" id="ENOG502QQN3">
    <property type="taxonomic scope" value="Eukaryota"/>
</dbReference>
<keyword evidence="3" id="KW-1185">Reference proteome</keyword>
<dbReference type="InterPro" id="IPR036282">
    <property type="entry name" value="Glutathione-S-Trfase_C_sf"/>
</dbReference>
<dbReference type="Pfam" id="PF22041">
    <property type="entry name" value="GST_C_7"/>
    <property type="match status" value="1"/>
</dbReference>
<dbReference type="KEGG" id="tmn:UCRPA7_6815"/>
<dbReference type="Proteomes" id="UP000014074">
    <property type="component" value="Unassembled WGS sequence"/>
</dbReference>
<sequence>MVVTRLNDNPDFFQTEYPDIKPKVQPHLPPNEKGTEYTIPTVKLSDGTWMMDSYKIAAALDKLHPSPPLDLHSPYQAKVEQIGAKITASIVPLCYSRVPVNVLNEASVDYWYTTRRQRLGMTVQEYEEKNGGEATYAGAEPYIKQMTELLKENEGPFFMGSQVTYADFEWVALLVFFKRVDEAIFTEVMKRTGDEAVHNLLLDACAPWLKRNDY</sequence>
<dbReference type="InterPro" id="IPR054416">
    <property type="entry name" value="GST_UstS-like_C"/>
</dbReference>
<name>R8BDR0_PHAM7</name>
<feature type="domain" description="Glutathione S-transferase UstS-like C-terminal" evidence="1">
    <location>
        <begin position="82"/>
        <end position="182"/>
    </location>
</feature>
<dbReference type="OrthoDB" id="4951845at2759"/>
<proteinExistence type="predicted"/>
<gene>
    <name evidence="2" type="ORF">UCRPA7_6815</name>
</gene>
<accession>R8BDR0</accession>
<dbReference type="HOGENOM" id="CLU_011226_4_2_1"/>
<dbReference type="GO" id="GO:0016740">
    <property type="term" value="F:transferase activity"/>
    <property type="evidence" value="ECO:0007669"/>
    <property type="project" value="UniProtKB-KW"/>
</dbReference>
<reference evidence="3" key="1">
    <citation type="journal article" date="2013" name="Genome Announc.">
        <title>Draft genome sequence of the ascomycete Phaeoacremonium aleophilum strain UCR-PA7, a causal agent of the esca disease complex in grapevines.</title>
        <authorList>
            <person name="Blanco-Ulate B."/>
            <person name="Rolshausen P."/>
            <person name="Cantu D."/>
        </authorList>
    </citation>
    <scope>NUCLEOTIDE SEQUENCE [LARGE SCALE GENOMIC DNA]</scope>
    <source>
        <strain evidence="3">UCR-PA7</strain>
    </source>
</reference>
<dbReference type="SUPFAM" id="SSF47616">
    <property type="entry name" value="GST C-terminal domain-like"/>
    <property type="match status" value="1"/>
</dbReference>
<evidence type="ECO:0000313" key="3">
    <source>
        <dbReference type="Proteomes" id="UP000014074"/>
    </source>
</evidence>
<dbReference type="GeneID" id="19327511"/>
<dbReference type="Gene3D" id="3.40.30.10">
    <property type="entry name" value="Glutaredoxin"/>
    <property type="match status" value="1"/>
</dbReference>
<dbReference type="RefSeq" id="XP_007917542.1">
    <property type="nucleotide sequence ID" value="XM_007919351.1"/>
</dbReference>